<feature type="region of interest" description="Disordered" evidence="1">
    <location>
        <begin position="1"/>
        <end position="34"/>
    </location>
</feature>
<dbReference type="STRING" id="888743.HMPREF9141_1188"/>
<keyword evidence="3" id="KW-1185">Reference proteome</keyword>
<gene>
    <name evidence="2" type="ORF">HMPREF9141_1188</name>
</gene>
<evidence type="ECO:0000256" key="1">
    <source>
        <dbReference type="SAM" id="MobiDB-lite"/>
    </source>
</evidence>
<dbReference type="EMBL" id="AEWX01000017">
    <property type="protein sequence ID" value="EGC20248.1"/>
    <property type="molecule type" value="Genomic_DNA"/>
</dbReference>
<name>F0F6G6_9BACT</name>
<dbReference type="HOGENOM" id="CLU_2882162_0_0_10"/>
<organism evidence="2 3">
    <name type="scientific">Prevotella multiformis DSM 16608</name>
    <dbReference type="NCBI Taxonomy" id="888743"/>
    <lineage>
        <taxon>Bacteria</taxon>
        <taxon>Pseudomonadati</taxon>
        <taxon>Bacteroidota</taxon>
        <taxon>Bacteroidia</taxon>
        <taxon>Bacteroidales</taxon>
        <taxon>Prevotellaceae</taxon>
        <taxon>Prevotella</taxon>
    </lineage>
</organism>
<evidence type="ECO:0000313" key="3">
    <source>
        <dbReference type="Proteomes" id="UP000005697"/>
    </source>
</evidence>
<reference evidence="2 3" key="1">
    <citation type="submission" date="2011-01" db="EMBL/GenBank/DDBJ databases">
        <authorList>
            <person name="Muzny D."/>
            <person name="Qin X."/>
            <person name="Deng J."/>
            <person name="Jiang H."/>
            <person name="Liu Y."/>
            <person name="Qu J."/>
            <person name="Song X.-Z."/>
            <person name="Zhang L."/>
            <person name="Thornton R."/>
            <person name="Coyle M."/>
            <person name="Francisco L."/>
            <person name="Jackson L."/>
            <person name="Javaid M."/>
            <person name="Korchina V."/>
            <person name="Kovar C."/>
            <person name="Mata R."/>
            <person name="Mathew T."/>
            <person name="Ngo R."/>
            <person name="Nguyen L."/>
            <person name="Nguyen N."/>
            <person name="Okwuonu G."/>
            <person name="Ongeri F."/>
            <person name="Pham C."/>
            <person name="Simmons D."/>
            <person name="Wilczek-Boney K."/>
            <person name="Hale W."/>
            <person name="Jakkamsetti A."/>
            <person name="Pham P."/>
            <person name="Ruth R."/>
            <person name="San Lucas F."/>
            <person name="Warren J."/>
            <person name="Zhang J."/>
            <person name="Zhao Z."/>
            <person name="Zhou C."/>
            <person name="Zhu D."/>
            <person name="Lee S."/>
            <person name="Bess C."/>
            <person name="Blankenburg K."/>
            <person name="Forbes L."/>
            <person name="Fu Q."/>
            <person name="Gubbala S."/>
            <person name="Hirani K."/>
            <person name="Jayaseelan J.C."/>
            <person name="Lara F."/>
            <person name="Munidasa M."/>
            <person name="Palculict T."/>
            <person name="Patil S."/>
            <person name="Pu L.-L."/>
            <person name="Saada N."/>
            <person name="Tang L."/>
            <person name="Weissenberger G."/>
            <person name="Zhu Y."/>
            <person name="Hemphill L."/>
            <person name="Shang Y."/>
            <person name="Youmans B."/>
            <person name="Ayvaz T."/>
            <person name="Ross M."/>
            <person name="Santibanez J."/>
            <person name="Aqrawi P."/>
            <person name="Gross S."/>
            <person name="Joshi V."/>
            <person name="Fowler G."/>
            <person name="Nazareth L."/>
            <person name="Reid J."/>
            <person name="Worley K."/>
            <person name="Petrosino J."/>
            <person name="Highlander S."/>
            <person name="Gibbs R."/>
        </authorList>
    </citation>
    <scope>NUCLEOTIDE SEQUENCE [LARGE SCALE GENOMIC DNA]</scope>
    <source>
        <strain evidence="2 3">DSM 16608</strain>
    </source>
</reference>
<protein>
    <submittedName>
        <fullName evidence="2">Uncharacterized protein</fullName>
    </submittedName>
</protein>
<proteinExistence type="predicted"/>
<evidence type="ECO:0000313" key="2">
    <source>
        <dbReference type="EMBL" id="EGC20248.1"/>
    </source>
</evidence>
<accession>F0F6G6</accession>
<comment type="caution">
    <text evidence="2">The sequence shown here is derived from an EMBL/GenBank/DDBJ whole genome shotgun (WGS) entry which is preliminary data.</text>
</comment>
<sequence length="63" mass="7054">MRGDAESDMPGNDGETAGGRDDPQCSWAQLRMSQGKGEKAETKSCFLPFHFHIQVFRIIFAYS</sequence>
<dbReference type="AlphaFoldDB" id="F0F6G6"/>
<dbReference type="Proteomes" id="UP000005697">
    <property type="component" value="Unassembled WGS sequence"/>
</dbReference>